<gene>
    <name evidence="1" type="ORF">QLQ22_07730</name>
</gene>
<reference evidence="2" key="1">
    <citation type="journal article" date="2025" name="Aquaculture">
        <title>Assessment of the bioflocculant production and safety properties of Metabacillus hrfriensis sp. nov. based on phenotypic and whole-genome sequencing analysis.</title>
        <authorList>
            <person name="Zhang R."/>
            <person name="Zhao Z."/>
            <person name="Luo L."/>
            <person name="Wang S."/>
            <person name="Guo K."/>
            <person name="Xu W."/>
        </authorList>
    </citation>
    <scope>NUCLEOTIDE SEQUENCE [LARGE SCALE GENOMIC DNA]</scope>
    <source>
        <strain evidence="2">CT-WN-B3</strain>
    </source>
</reference>
<dbReference type="EMBL" id="CP126116">
    <property type="protein sequence ID" value="WHZ59205.1"/>
    <property type="molecule type" value="Genomic_DNA"/>
</dbReference>
<dbReference type="Proteomes" id="UP001226091">
    <property type="component" value="Chromosome"/>
</dbReference>
<organism evidence="1 2">
    <name type="scientific">Metabacillus hrfriensis</name>
    <dbReference type="NCBI Taxonomy" id="3048891"/>
    <lineage>
        <taxon>Bacteria</taxon>
        <taxon>Bacillati</taxon>
        <taxon>Bacillota</taxon>
        <taxon>Bacilli</taxon>
        <taxon>Bacillales</taxon>
        <taxon>Bacillaceae</taxon>
        <taxon>Metabacillus</taxon>
    </lineage>
</organism>
<sequence>MIFILKTFYFCFSLSVGSLQFLNLYYGEIGLAKGQIGMLFAIGPLVMIVAQPVWGVLTDLWDRPKATLLLALLGSACTAAFFPFAYDFHHFVILNLFYWFFQSSINPIADSTALALLVDRNDFGKIRLWGSLGYAIGVISIGRILDFIGLEFMFLLHSGVLLITLLVLLRLPIQKGEKKHFLIKEAAGLLKNQAFVLFLFFNFLLQLTINANNSFYGIHMQSLGASITIVGFTLLLKSIWEIPFFAVSGKLMKRFSYPMLLSFAAFIYACRWSVLGFSDNLQVLIWTQILLSFSFSIHYFASVAYVDVLTPQNYRATGQTLYTAVTLGLGGVTGNLLGGWVLNHFAAETMFQLTTVLALAGIPFLWMEKKDPSIKVSREKDI</sequence>
<evidence type="ECO:0000313" key="2">
    <source>
        <dbReference type="Proteomes" id="UP001226091"/>
    </source>
</evidence>
<evidence type="ECO:0000313" key="1">
    <source>
        <dbReference type="EMBL" id="WHZ59205.1"/>
    </source>
</evidence>
<proteinExistence type="predicted"/>
<keyword evidence="2" id="KW-1185">Reference proteome</keyword>
<accession>A0ACD4RFA2</accession>
<name>A0ACD4RFA2_9BACI</name>
<protein>
    <submittedName>
        <fullName evidence="1">MFS transporter</fullName>
    </submittedName>
</protein>